<dbReference type="EMBL" id="BT037693">
    <property type="protein sequence ID" value="ACF82698.1"/>
    <property type="molecule type" value="mRNA"/>
</dbReference>
<accession>B4FKQ5</accession>
<evidence type="ECO:0000313" key="2">
    <source>
        <dbReference type="EMBL" id="ACF82698.1"/>
    </source>
</evidence>
<protein>
    <submittedName>
        <fullName evidence="2">Uncharacterized protein</fullName>
    </submittedName>
</protein>
<sequence length="160" mass="17355">MPISPCSQGRPLPLLQMASSIFAWSRALPSPPAGSPFFFLHQQLLSISCTCAGSRSFFFHGAISPSRLHFPLRPTFFHGSSRSSTSHGRPEKSPKQAPRNPSSLSMAELPVPSALADHLPQHTPTPLPLVLLEQGAATPWHFPLLVVQISEPRRGVVVPL</sequence>
<proteinExistence type="evidence at transcript level"/>
<dbReference type="AlphaFoldDB" id="B4FKQ5"/>
<organism evidence="2">
    <name type="scientific">Zea mays</name>
    <name type="common">Maize</name>
    <dbReference type="NCBI Taxonomy" id="4577"/>
    <lineage>
        <taxon>Eukaryota</taxon>
        <taxon>Viridiplantae</taxon>
        <taxon>Streptophyta</taxon>
        <taxon>Embryophyta</taxon>
        <taxon>Tracheophyta</taxon>
        <taxon>Spermatophyta</taxon>
        <taxon>Magnoliopsida</taxon>
        <taxon>Liliopsida</taxon>
        <taxon>Poales</taxon>
        <taxon>Poaceae</taxon>
        <taxon>PACMAD clade</taxon>
        <taxon>Panicoideae</taxon>
        <taxon>Andropogonodae</taxon>
        <taxon>Andropogoneae</taxon>
        <taxon>Tripsacinae</taxon>
        <taxon>Zea</taxon>
    </lineage>
</organism>
<feature type="region of interest" description="Disordered" evidence="1">
    <location>
        <begin position="79"/>
        <end position="106"/>
    </location>
</feature>
<reference evidence="2" key="1">
    <citation type="journal article" date="2009" name="PLoS Genet.">
        <title>Sequencing, mapping, and analysis of 27,455 maize full-length cDNAs.</title>
        <authorList>
            <person name="Soderlund C."/>
            <person name="Descour A."/>
            <person name="Kudrna D."/>
            <person name="Bomhoff M."/>
            <person name="Boyd L."/>
            <person name="Currie J."/>
            <person name="Angelova A."/>
            <person name="Collura K."/>
            <person name="Wissotski M."/>
            <person name="Ashley E."/>
            <person name="Morrow D."/>
            <person name="Fernandes J."/>
            <person name="Walbot V."/>
            <person name="Yu Y."/>
        </authorList>
    </citation>
    <scope>NUCLEOTIDE SEQUENCE</scope>
    <source>
        <strain evidence="2">B73</strain>
    </source>
</reference>
<name>B4FKQ5_MAIZE</name>
<dbReference type="HOGENOM" id="CLU_1654693_0_0_1"/>
<evidence type="ECO:0000256" key="1">
    <source>
        <dbReference type="SAM" id="MobiDB-lite"/>
    </source>
</evidence>